<reference evidence="9 10" key="1">
    <citation type="submission" date="2024-09" db="EMBL/GenBank/DDBJ databases">
        <authorList>
            <person name="Sun Q."/>
            <person name="Mori K."/>
        </authorList>
    </citation>
    <scope>NUCLEOTIDE SEQUENCE [LARGE SCALE GENOMIC DNA]</scope>
    <source>
        <strain evidence="9 10">CECT 8300</strain>
    </source>
</reference>
<name>A0ABV5H1X1_9FLAO</name>
<feature type="transmembrane region" description="Helical" evidence="8">
    <location>
        <begin position="447"/>
        <end position="465"/>
    </location>
</feature>
<dbReference type="Pfam" id="PF03062">
    <property type="entry name" value="MBOAT"/>
    <property type="match status" value="1"/>
</dbReference>
<organism evidence="9 10">
    <name type="scientific">Algibacter miyuki</name>
    <dbReference type="NCBI Taxonomy" id="1306933"/>
    <lineage>
        <taxon>Bacteria</taxon>
        <taxon>Pseudomonadati</taxon>
        <taxon>Bacteroidota</taxon>
        <taxon>Flavobacteriia</taxon>
        <taxon>Flavobacteriales</taxon>
        <taxon>Flavobacteriaceae</taxon>
        <taxon>Algibacter</taxon>
    </lineage>
</organism>
<dbReference type="EMBL" id="JBHMFA010000009">
    <property type="protein sequence ID" value="MFB9105887.1"/>
    <property type="molecule type" value="Genomic_DNA"/>
</dbReference>
<evidence type="ECO:0000256" key="3">
    <source>
        <dbReference type="ARBA" id="ARBA00022475"/>
    </source>
</evidence>
<keyword evidence="7" id="KW-0808">Transferase</keyword>
<evidence type="ECO:0000256" key="1">
    <source>
        <dbReference type="ARBA" id="ARBA00004651"/>
    </source>
</evidence>
<dbReference type="InterPro" id="IPR024194">
    <property type="entry name" value="Ac/AlaTfrase_AlgI/DltB"/>
</dbReference>
<dbReference type="RefSeq" id="WP_290272302.1">
    <property type="nucleotide sequence ID" value="NZ_JAUFQP010000013.1"/>
</dbReference>
<feature type="transmembrane region" description="Helical" evidence="8">
    <location>
        <begin position="310"/>
        <end position="325"/>
    </location>
</feature>
<dbReference type="PANTHER" id="PTHR13285:SF18">
    <property type="entry name" value="PROTEIN-CYSTEINE N-PALMITOYLTRANSFERASE RASP"/>
    <property type="match status" value="1"/>
</dbReference>
<proteinExistence type="inferred from homology"/>
<evidence type="ECO:0000256" key="7">
    <source>
        <dbReference type="PIRNR" id="PIRNR016636"/>
    </source>
</evidence>
<evidence type="ECO:0000313" key="10">
    <source>
        <dbReference type="Proteomes" id="UP001589590"/>
    </source>
</evidence>
<feature type="transmembrane region" description="Helical" evidence="8">
    <location>
        <begin position="7"/>
        <end position="26"/>
    </location>
</feature>
<keyword evidence="6 7" id="KW-0472">Membrane</keyword>
<evidence type="ECO:0000256" key="4">
    <source>
        <dbReference type="ARBA" id="ARBA00022692"/>
    </source>
</evidence>
<feature type="transmembrane region" description="Helical" evidence="8">
    <location>
        <begin position="369"/>
        <end position="387"/>
    </location>
</feature>
<evidence type="ECO:0000313" key="9">
    <source>
        <dbReference type="EMBL" id="MFB9105887.1"/>
    </source>
</evidence>
<evidence type="ECO:0000256" key="8">
    <source>
        <dbReference type="SAM" id="Phobius"/>
    </source>
</evidence>
<dbReference type="PIRSF" id="PIRSF500217">
    <property type="entry name" value="AlgI"/>
    <property type="match status" value="1"/>
</dbReference>
<evidence type="ECO:0000256" key="2">
    <source>
        <dbReference type="ARBA" id="ARBA00010323"/>
    </source>
</evidence>
<sequence>MIFNSFTFLIFFVIVFIAYWAMQYRIKMQNTLILLSSYVFYGWWDYRFLGLIIFSTLVDFYVAKKIDSEPNKREKKQWLVLSLVSNLGMLVLFKYFNFFSNSWAEAWGLLGLEMSQLTLNVILPVGISFYTFQTLSYTIDVYRGNLKSTNNIINFGAYVAFFPQLVAGPIERATHLLSQFKNRREFNYEKAVSGLQLFIWGLFKKVVIADSCAVYCDAIFENYEQLNSATLILASIYFAFQIYGDFSGYSDMAIGLARLLGFDLKTNFKYPYFSRDIAEFWRKWHISLSTWFRDYLYIPLGGSKGTIKNQIRNVFIIFIVSGFWHGANWTYVIWGALNACYFLPLLLLKRNRKNLDDITVSNSFTFIKQLVSIALTFGLTCFAWVFFRAPNISIAINYINKIGDLNFGIEYLSIERYSVELMLLISIFVLVEWFSRFKEQPISGKYAMLKLTLVLMGIVVLGSYSNPKDFIYFQF</sequence>
<keyword evidence="7" id="KW-0012">Acyltransferase</keyword>
<dbReference type="Proteomes" id="UP001589590">
    <property type="component" value="Unassembled WGS sequence"/>
</dbReference>
<evidence type="ECO:0000256" key="5">
    <source>
        <dbReference type="ARBA" id="ARBA00022989"/>
    </source>
</evidence>
<keyword evidence="10" id="KW-1185">Reference proteome</keyword>
<protein>
    <submittedName>
        <fullName evidence="9">MBOAT family O-acyltransferase</fullName>
    </submittedName>
</protein>
<feature type="transmembrane region" description="Helical" evidence="8">
    <location>
        <begin position="78"/>
        <end position="97"/>
    </location>
</feature>
<feature type="transmembrane region" description="Helical" evidence="8">
    <location>
        <begin position="46"/>
        <end position="66"/>
    </location>
</feature>
<dbReference type="InterPro" id="IPR051085">
    <property type="entry name" value="MB_O-acyltransferase"/>
</dbReference>
<keyword evidence="4 8" id="KW-0812">Transmembrane</keyword>
<comment type="subcellular location">
    <subcellularLocation>
        <location evidence="1">Cell membrane</location>
        <topology evidence="1">Multi-pass membrane protein</topology>
    </subcellularLocation>
</comment>
<dbReference type="InterPro" id="IPR004299">
    <property type="entry name" value="MBOAT_fam"/>
</dbReference>
<accession>A0ABV5H1X1</accession>
<keyword evidence="5 8" id="KW-1133">Transmembrane helix</keyword>
<dbReference type="PANTHER" id="PTHR13285">
    <property type="entry name" value="ACYLTRANSFERASE"/>
    <property type="match status" value="1"/>
</dbReference>
<keyword evidence="3 7" id="KW-1003">Cell membrane</keyword>
<comment type="caution">
    <text evidence="9">The sequence shown here is derived from an EMBL/GenBank/DDBJ whole genome shotgun (WGS) entry which is preliminary data.</text>
</comment>
<feature type="transmembrane region" description="Helical" evidence="8">
    <location>
        <begin position="117"/>
        <end position="139"/>
    </location>
</feature>
<comment type="similarity">
    <text evidence="2 7">Belongs to the membrane-bound acyltransferase family.</text>
</comment>
<gene>
    <name evidence="9" type="ORF">ACFFU1_13350</name>
</gene>
<dbReference type="PIRSF" id="PIRSF016636">
    <property type="entry name" value="AlgI_DltB"/>
    <property type="match status" value="1"/>
</dbReference>
<evidence type="ECO:0000256" key="6">
    <source>
        <dbReference type="ARBA" id="ARBA00023136"/>
    </source>
</evidence>
<dbReference type="InterPro" id="IPR028362">
    <property type="entry name" value="AlgI"/>
</dbReference>